<protein>
    <submittedName>
        <fullName evidence="1">Uncharacterized protein</fullName>
    </submittedName>
</protein>
<sequence length="175" mass="18891">MAYATTIAMTIDSVLSGGPIKLTNASSLMFTWSVRRWPGTTSGRATTAVSFVVIGERPGSVVGLRLRCRIGCGVDEEGATVGKTPVAVATKAWGLGRDVAVACECAHNWQSMEIAWIDSCGFTGCYMLSRTWYSTINVADQIVRDQEWFNHGPPISIIGGFEGESKFVGKWVVFS</sequence>
<organism evidence="1 2">
    <name type="scientific">Mikania micrantha</name>
    <name type="common">bitter vine</name>
    <dbReference type="NCBI Taxonomy" id="192012"/>
    <lineage>
        <taxon>Eukaryota</taxon>
        <taxon>Viridiplantae</taxon>
        <taxon>Streptophyta</taxon>
        <taxon>Embryophyta</taxon>
        <taxon>Tracheophyta</taxon>
        <taxon>Spermatophyta</taxon>
        <taxon>Magnoliopsida</taxon>
        <taxon>eudicotyledons</taxon>
        <taxon>Gunneridae</taxon>
        <taxon>Pentapetalae</taxon>
        <taxon>asterids</taxon>
        <taxon>campanulids</taxon>
        <taxon>Asterales</taxon>
        <taxon>Asteraceae</taxon>
        <taxon>Asteroideae</taxon>
        <taxon>Heliantheae alliance</taxon>
        <taxon>Eupatorieae</taxon>
        <taxon>Mikania</taxon>
    </lineage>
</organism>
<comment type="caution">
    <text evidence="1">The sequence shown here is derived from an EMBL/GenBank/DDBJ whole genome shotgun (WGS) entry which is preliminary data.</text>
</comment>
<name>A0A5N6PSF6_9ASTR</name>
<reference evidence="1 2" key="1">
    <citation type="submission" date="2019-05" db="EMBL/GenBank/DDBJ databases">
        <title>Mikania micrantha, genome provides insights into the molecular mechanism of rapid growth.</title>
        <authorList>
            <person name="Liu B."/>
        </authorList>
    </citation>
    <scope>NUCLEOTIDE SEQUENCE [LARGE SCALE GENOMIC DNA]</scope>
    <source>
        <strain evidence="1">NLD-2019</strain>
        <tissue evidence="1">Leaf</tissue>
    </source>
</reference>
<dbReference type="Proteomes" id="UP000326396">
    <property type="component" value="Linkage Group LG11"/>
</dbReference>
<keyword evidence="2" id="KW-1185">Reference proteome</keyword>
<proteinExistence type="predicted"/>
<accession>A0A5N6PSF6</accession>
<gene>
    <name evidence="1" type="ORF">E3N88_07368</name>
</gene>
<evidence type="ECO:0000313" key="1">
    <source>
        <dbReference type="EMBL" id="KAD6796472.1"/>
    </source>
</evidence>
<dbReference type="AlphaFoldDB" id="A0A5N6PSF6"/>
<dbReference type="EMBL" id="SZYD01000003">
    <property type="protein sequence ID" value="KAD6796472.1"/>
    <property type="molecule type" value="Genomic_DNA"/>
</dbReference>
<evidence type="ECO:0000313" key="2">
    <source>
        <dbReference type="Proteomes" id="UP000326396"/>
    </source>
</evidence>